<dbReference type="AlphaFoldDB" id="A0AA45KIX8"/>
<sequence>MSNEYKTRSSRHERRSSRWAKKDFDVVEAAADQATEHLEVTPLTETRQRAARSSFSRHEAVSAPLWLYGLLTGLSVLLGLTFYAFPLWQHVATPLQSQNLYSGLAMHQGLVPYNDFYGSGGSLFYLINWLGNIGGSTWLLWLFELVALLISGILSYRLVFQQTRNQMAATIVSAFTLVTITGLARGGDTPTLFALPFALWAAGFIFRYFQEGTTDKGFIRFGMAGAFTFVIAPIMTLFFVLSGVALLIYNLLHRRVGRGFYQLLASILGILLVGYSVAYYALEEQTLYTSIEQSVLIPFSNFGLPDDLLLTLAKALVLVLVFGIVTGFAQGILQLKKAGRANIWYVLLLLGIVVVTLIVIFNKSFDSSNLLAVLPYIAVFAGLGVKDSDQILLKYLQNRLFAPILAVLFIIFTPLTYHFLNHKTFSEENAVVHYLNQHAKTSDRVYAVTAGKDINLKSKRVSTIDTVPSNYPVKFTQSYDLKVEKMSDQYVVLQAGQTVPKSLEKALASHYKVANYSGEYFRIYQKK</sequence>
<dbReference type="EMBL" id="CP070872">
    <property type="protein sequence ID" value="QSE77016.1"/>
    <property type="molecule type" value="Genomic_DNA"/>
</dbReference>
<dbReference type="Proteomes" id="UP000663608">
    <property type="component" value="Chromosome"/>
</dbReference>
<gene>
    <name evidence="2" type="ORF">JW886_01770</name>
</gene>
<keyword evidence="1" id="KW-0472">Membrane</keyword>
<feature type="transmembrane region" description="Helical" evidence="1">
    <location>
        <begin position="139"/>
        <end position="160"/>
    </location>
</feature>
<reference evidence="2 3" key="1">
    <citation type="submission" date="2021-02" db="EMBL/GenBank/DDBJ databases">
        <title>Complete genome sequence of Lactococcus lactis strain K_LL004.</title>
        <authorList>
            <person name="Kim H.B."/>
        </authorList>
    </citation>
    <scope>NUCLEOTIDE SEQUENCE [LARGE SCALE GENOMIC DNA]</scope>
    <source>
        <strain evidence="2 3">K_LL004</strain>
    </source>
</reference>
<feature type="transmembrane region" description="Helical" evidence="1">
    <location>
        <begin position="191"/>
        <end position="209"/>
    </location>
</feature>
<feature type="transmembrane region" description="Helical" evidence="1">
    <location>
        <begin position="367"/>
        <end position="385"/>
    </location>
</feature>
<feature type="transmembrane region" description="Helical" evidence="1">
    <location>
        <begin position="221"/>
        <end position="248"/>
    </location>
</feature>
<feature type="transmembrane region" description="Helical" evidence="1">
    <location>
        <begin position="341"/>
        <end position="361"/>
    </location>
</feature>
<organism evidence="2 3">
    <name type="scientific">Lactococcus taiwanensis</name>
    <dbReference type="NCBI Taxonomy" id="1151742"/>
    <lineage>
        <taxon>Bacteria</taxon>
        <taxon>Bacillati</taxon>
        <taxon>Bacillota</taxon>
        <taxon>Bacilli</taxon>
        <taxon>Lactobacillales</taxon>
        <taxon>Streptococcaceae</taxon>
        <taxon>Lactococcus</taxon>
    </lineage>
</organism>
<keyword evidence="1" id="KW-0812">Transmembrane</keyword>
<protein>
    <submittedName>
        <fullName evidence="2">Glycosyltransferase</fullName>
    </submittedName>
</protein>
<keyword evidence="3" id="KW-1185">Reference proteome</keyword>
<feature type="transmembrane region" description="Helical" evidence="1">
    <location>
        <begin position="166"/>
        <end position="184"/>
    </location>
</feature>
<evidence type="ECO:0000256" key="1">
    <source>
        <dbReference type="SAM" id="Phobius"/>
    </source>
</evidence>
<accession>A0AA45KIX8</accession>
<name>A0AA45KIX8_9LACT</name>
<feature type="transmembrane region" description="Helical" evidence="1">
    <location>
        <begin position="65"/>
        <end position="85"/>
    </location>
</feature>
<dbReference type="RefSeq" id="WP_205872150.1">
    <property type="nucleotide sequence ID" value="NZ_CP070872.1"/>
</dbReference>
<evidence type="ECO:0000313" key="2">
    <source>
        <dbReference type="EMBL" id="QSE77016.1"/>
    </source>
</evidence>
<feature type="transmembrane region" description="Helical" evidence="1">
    <location>
        <begin position="260"/>
        <end position="282"/>
    </location>
</feature>
<evidence type="ECO:0000313" key="3">
    <source>
        <dbReference type="Proteomes" id="UP000663608"/>
    </source>
</evidence>
<feature type="transmembrane region" description="Helical" evidence="1">
    <location>
        <begin position="308"/>
        <end position="329"/>
    </location>
</feature>
<dbReference type="KEGG" id="lti:JW886_01770"/>
<keyword evidence="1" id="KW-1133">Transmembrane helix</keyword>
<proteinExistence type="predicted"/>
<feature type="transmembrane region" description="Helical" evidence="1">
    <location>
        <begin position="400"/>
        <end position="420"/>
    </location>
</feature>